<evidence type="ECO:0000256" key="3">
    <source>
        <dbReference type="ARBA" id="ARBA00022722"/>
    </source>
</evidence>
<dbReference type="InterPro" id="IPR041373">
    <property type="entry name" value="RT_RNaseH"/>
</dbReference>
<gene>
    <name evidence="8" type="ORF">PR048_020112</name>
</gene>
<keyword evidence="1" id="KW-0808">Transferase</keyword>
<evidence type="ECO:0000256" key="5">
    <source>
        <dbReference type="ARBA" id="ARBA00022801"/>
    </source>
</evidence>
<keyword evidence="4" id="KW-0255">Endonuclease</keyword>
<evidence type="ECO:0000256" key="6">
    <source>
        <dbReference type="ARBA" id="ARBA00022918"/>
    </source>
</evidence>
<accession>A0ABQ9H5F1</accession>
<dbReference type="InterPro" id="IPR050951">
    <property type="entry name" value="Retrovirus_Pol_polyprotein"/>
</dbReference>
<dbReference type="Gene3D" id="3.30.70.270">
    <property type="match status" value="2"/>
</dbReference>
<protein>
    <recommendedName>
        <fullName evidence="7">Reverse transcriptase RNase H-like domain-containing protein</fullName>
    </recommendedName>
</protein>
<keyword evidence="2" id="KW-0548">Nucleotidyltransferase</keyword>
<dbReference type="Proteomes" id="UP001159363">
    <property type="component" value="Chromosome 6"/>
</dbReference>
<sequence>MGRSEKFLTSWYRLKFRKGAQTVFHRECDVPYALMKKVDAEIDTLEAEGVLINVETSDWGSPLVVIPKADGGVCLCIDYKADVNERLQDAHYPIRKIDDTLNSLQNSCFFCPLGLFKAYLHVPFDEQSSEIQTISSNHWSYRLHRLFFRIKTALSEFNKIIDQILEEFQHNLIACLDQLQKFYLHLNQQKCPLIQRANQILGPFNKISKSSGKVTAIVDRPRPNSTEDVRTFLGIVTYYSRFIHGTSTITTLLRHILCANTIFKRTSACEVAFLKLKQTIASDQLAFDESPTGIDDVLSHIVDGHEHPIAFTSRSLTAAAQNYSQLDREVLAIVFTVDHFFQYLFGRHFKLVTENQPLT</sequence>
<dbReference type="SUPFAM" id="SSF56672">
    <property type="entry name" value="DNA/RNA polymerases"/>
    <property type="match status" value="1"/>
</dbReference>
<name>A0ABQ9H5F1_9NEOP</name>
<dbReference type="InterPro" id="IPR043502">
    <property type="entry name" value="DNA/RNA_pol_sf"/>
</dbReference>
<comment type="caution">
    <text evidence="8">The sequence shown here is derived from an EMBL/GenBank/DDBJ whole genome shotgun (WGS) entry which is preliminary data.</text>
</comment>
<keyword evidence="3" id="KW-0540">Nuclease</keyword>
<dbReference type="PANTHER" id="PTHR37984">
    <property type="entry name" value="PROTEIN CBG26694"/>
    <property type="match status" value="1"/>
</dbReference>
<reference evidence="8 9" key="1">
    <citation type="submission" date="2023-02" db="EMBL/GenBank/DDBJ databases">
        <title>LHISI_Scaffold_Assembly.</title>
        <authorList>
            <person name="Stuart O.P."/>
            <person name="Cleave R."/>
            <person name="Magrath M.J.L."/>
            <person name="Mikheyev A.S."/>
        </authorList>
    </citation>
    <scope>NUCLEOTIDE SEQUENCE [LARGE SCALE GENOMIC DNA]</scope>
    <source>
        <strain evidence="8">Daus_M_001</strain>
        <tissue evidence="8">Leg muscle</tissue>
    </source>
</reference>
<keyword evidence="5" id="KW-0378">Hydrolase</keyword>
<dbReference type="InterPro" id="IPR043128">
    <property type="entry name" value="Rev_trsase/Diguanyl_cyclase"/>
</dbReference>
<dbReference type="Pfam" id="PF17917">
    <property type="entry name" value="RT_RNaseH"/>
    <property type="match status" value="1"/>
</dbReference>
<evidence type="ECO:0000259" key="7">
    <source>
        <dbReference type="Pfam" id="PF17917"/>
    </source>
</evidence>
<evidence type="ECO:0000256" key="4">
    <source>
        <dbReference type="ARBA" id="ARBA00022759"/>
    </source>
</evidence>
<dbReference type="PANTHER" id="PTHR37984:SF5">
    <property type="entry name" value="PROTEIN NYNRIN-LIKE"/>
    <property type="match status" value="1"/>
</dbReference>
<evidence type="ECO:0000313" key="9">
    <source>
        <dbReference type="Proteomes" id="UP001159363"/>
    </source>
</evidence>
<evidence type="ECO:0000256" key="2">
    <source>
        <dbReference type="ARBA" id="ARBA00022695"/>
    </source>
</evidence>
<keyword evidence="9" id="KW-1185">Reference proteome</keyword>
<proteinExistence type="predicted"/>
<feature type="domain" description="Reverse transcriptase RNase H-like" evidence="7">
    <location>
        <begin position="285"/>
        <end position="359"/>
    </location>
</feature>
<evidence type="ECO:0000256" key="1">
    <source>
        <dbReference type="ARBA" id="ARBA00022679"/>
    </source>
</evidence>
<dbReference type="Gene3D" id="3.10.10.10">
    <property type="entry name" value="HIV Type 1 Reverse Transcriptase, subunit A, domain 1"/>
    <property type="match status" value="1"/>
</dbReference>
<organism evidence="8 9">
    <name type="scientific">Dryococelus australis</name>
    <dbReference type="NCBI Taxonomy" id="614101"/>
    <lineage>
        <taxon>Eukaryota</taxon>
        <taxon>Metazoa</taxon>
        <taxon>Ecdysozoa</taxon>
        <taxon>Arthropoda</taxon>
        <taxon>Hexapoda</taxon>
        <taxon>Insecta</taxon>
        <taxon>Pterygota</taxon>
        <taxon>Neoptera</taxon>
        <taxon>Polyneoptera</taxon>
        <taxon>Phasmatodea</taxon>
        <taxon>Verophasmatodea</taxon>
        <taxon>Anareolatae</taxon>
        <taxon>Phasmatidae</taxon>
        <taxon>Eurycanthinae</taxon>
        <taxon>Dryococelus</taxon>
    </lineage>
</organism>
<keyword evidence="6" id="KW-0695">RNA-directed DNA polymerase</keyword>
<evidence type="ECO:0000313" key="8">
    <source>
        <dbReference type="EMBL" id="KAJ8879504.1"/>
    </source>
</evidence>
<dbReference type="EMBL" id="JARBHB010000007">
    <property type="protein sequence ID" value="KAJ8879504.1"/>
    <property type="molecule type" value="Genomic_DNA"/>
</dbReference>